<organism evidence="2 3">
    <name type="scientific">Streptomyces buecherae</name>
    <dbReference type="NCBI Taxonomy" id="2763006"/>
    <lineage>
        <taxon>Bacteria</taxon>
        <taxon>Bacillati</taxon>
        <taxon>Actinomycetota</taxon>
        <taxon>Actinomycetes</taxon>
        <taxon>Kitasatosporales</taxon>
        <taxon>Streptomycetaceae</taxon>
        <taxon>Streptomyces</taxon>
    </lineage>
</organism>
<evidence type="ECO:0000313" key="2">
    <source>
        <dbReference type="EMBL" id="QKW49943.1"/>
    </source>
</evidence>
<dbReference type="RefSeq" id="WP_176161678.1">
    <property type="nucleotide sequence ID" value="NZ_CP054929.1"/>
</dbReference>
<protein>
    <recommendedName>
        <fullName evidence="1">DUF7848 domain-containing protein</fullName>
    </recommendedName>
</protein>
<accession>A0A7H8N6E8</accession>
<dbReference type="Proteomes" id="UP000509303">
    <property type="component" value="Chromosome"/>
</dbReference>
<name>A0A7H8N6E8_9ACTN</name>
<feature type="domain" description="DUF7848" evidence="1">
    <location>
        <begin position="1"/>
        <end position="85"/>
    </location>
</feature>
<dbReference type="AlphaFoldDB" id="A0A7H8N6E8"/>
<sequence length="91" mass="10247">MTRSHYRFVAMTVDMDPSQPPPLTRAVCRTCGDRSPEADPTYDLDAQCAQAQRWCSAHTARDHPGGRHFDYTATITWHWTVTPEEDIGPSA</sequence>
<dbReference type="InterPro" id="IPR057170">
    <property type="entry name" value="DUF7848"/>
</dbReference>
<gene>
    <name evidence="2" type="ORF">HUT08_10745</name>
</gene>
<dbReference type="Pfam" id="PF25232">
    <property type="entry name" value="DUF7848"/>
    <property type="match status" value="1"/>
</dbReference>
<evidence type="ECO:0000259" key="1">
    <source>
        <dbReference type="Pfam" id="PF25232"/>
    </source>
</evidence>
<keyword evidence="3" id="KW-1185">Reference proteome</keyword>
<dbReference type="EMBL" id="CP054929">
    <property type="protein sequence ID" value="QKW49943.1"/>
    <property type="molecule type" value="Genomic_DNA"/>
</dbReference>
<reference evidence="2 3" key="1">
    <citation type="submission" date="2020-06" db="EMBL/GenBank/DDBJ databases">
        <title>Genome mining for natural products.</title>
        <authorList>
            <person name="Zhang B."/>
            <person name="Shi J."/>
            <person name="Ge H."/>
        </authorList>
    </citation>
    <scope>NUCLEOTIDE SEQUENCE [LARGE SCALE GENOMIC DNA]</scope>
    <source>
        <strain evidence="2 3">NA00687</strain>
    </source>
</reference>
<proteinExistence type="predicted"/>
<evidence type="ECO:0000313" key="3">
    <source>
        <dbReference type="Proteomes" id="UP000509303"/>
    </source>
</evidence>